<dbReference type="Proteomes" id="UP000276991">
    <property type="component" value="Unassembled WGS sequence"/>
</dbReference>
<gene>
    <name evidence="3" type="ORF">NAV_LOCUS5779</name>
</gene>
<sequence>MPVSWEIEVAETHQVLCMNNLRKRIVLQADVRLELILNELLAFFFLRRDVMIAALIRADEFGMSTAPLIVLGDPILRAKFKGKLKYVANFLFMVAKEMRYFLSKQLMNITGSHMSTYYTQVRVLKKKATMLEFSNILLNAQKRFPNCDIQGSTVEININGLKERIIKAAKDLFSENGRRNGYKLFKIANADRAFGFGISYHISKQLGEMGYRTIFNSCQSRMICTTKFWCIFGKKSLYLEDELMDLMENEVFSQVITSRDRKFSMDNQIAINPVRRKMEMKDSQQEVEENEEENPQISMNQILKIQMAVSLILKIYVLHILKDNNESLNKSRGFMKYHRQAVVYQPAEEQIKTWTEITNYGTDSQIFTYSTGKCIAIIDSGPTAFQLKRQRRTERPQSSFSEMVAAAQLSKMGHAVVIYEKKNYSVIGFILRSNLQYFTCNDLYDIPTMRLDKYVVDRKIKLLEDKSVRFVTNTEIRKYIPSDNDAILICTDSTIPRDLSISNHGVKRFCFMMEFLEESQQIVASEEEDWECQSLDVKGKGIIIQCTAIDCIAIYSMITVVRHILFHYGHEERKEISDDDTRREKKVPRGLCIYAIRFTGSES</sequence>
<dbReference type="EMBL" id="UPTC01001065">
    <property type="protein sequence ID" value="VBB30988.1"/>
    <property type="molecule type" value="Genomic_DNA"/>
</dbReference>
<dbReference type="OrthoDB" id="4327079at2759"/>
<dbReference type="InterPro" id="IPR002932">
    <property type="entry name" value="Glu_synthdom"/>
</dbReference>
<feature type="domain" description="Glutamate synthase" evidence="2">
    <location>
        <begin position="5"/>
        <end position="72"/>
    </location>
</feature>
<dbReference type="PANTHER" id="PTHR43100">
    <property type="entry name" value="GLUTAMATE SYNTHASE [NADPH] SMALL CHAIN"/>
    <property type="match status" value="1"/>
</dbReference>
<dbReference type="SUPFAM" id="SSF51395">
    <property type="entry name" value="FMN-linked oxidoreductases"/>
    <property type="match status" value="1"/>
</dbReference>
<dbReference type="STRING" id="6277.A0A498SGQ2"/>
<dbReference type="Pfam" id="PF01645">
    <property type="entry name" value="Glu_synthase"/>
    <property type="match status" value="1"/>
</dbReference>
<protein>
    <recommendedName>
        <fullName evidence="2">Glutamate synthase domain-containing protein</fullName>
    </recommendedName>
</protein>
<dbReference type="Gene3D" id="3.50.50.60">
    <property type="entry name" value="FAD/NAD(P)-binding domain"/>
    <property type="match status" value="1"/>
</dbReference>
<evidence type="ECO:0000256" key="1">
    <source>
        <dbReference type="ARBA" id="ARBA00009716"/>
    </source>
</evidence>
<dbReference type="InterPro" id="IPR051394">
    <property type="entry name" value="Glutamate_Synthase"/>
</dbReference>
<name>A0A498SGQ2_ACAVI</name>
<dbReference type="InterPro" id="IPR013785">
    <property type="entry name" value="Aldolase_TIM"/>
</dbReference>
<keyword evidence="4" id="KW-1185">Reference proteome</keyword>
<organism evidence="3 4">
    <name type="scientific">Acanthocheilonema viteae</name>
    <name type="common">Filarial nematode worm</name>
    <name type="synonym">Dipetalonema viteae</name>
    <dbReference type="NCBI Taxonomy" id="6277"/>
    <lineage>
        <taxon>Eukaryota</taxon>
        <taxon>Metazoa</taxon>
        <taxon>Ecdysozoa</taxon>
        <taxon>Nematoda</taxon>
        <taxon>Chromadorea</taxon>
        <taxon>Rhabditida</taxon>
        <taxon>Spirurina</taxon>
        <taxon>Spiruromorpha</taxon>
        <taxon>Filarioidea</taxon>
        <taxon>Onchocercidae</taxon>
        <taxon>Acanthocheilonema</taxon>
    </lineage>
</organism>
<dbReference type="GO" id="GO:0015930">
    <property type="term" value="F:glutamate synthase activity"/>
    <property type="evidence" value="ECO:0007669"/>
    <property type="project" value="InterPro"/>
</dbReference>
<accession>A0A498SGQ2</accession>
<comment type="similarity">
    <text evidence="1">Belongs to the glutamate synthase family.</text>
</comment>
<dbReference type="InterPro" id="IPR036188">
    <property type="entry name" value="FAD/NAD-bd_sf"/>
</dbReference>
<dbReference type="SUPFAM" id="SSF51971">
    <property type="entry name" value="Nucleotide-binding domain"/>
    <property type="match status" value="1"/>
</dbReference>
<proteinExistence type="inferred from homology"/>
<evidence type="ECO:0000259" key="2">
    <source>
        <dbReference type="Pfam" id="PF01645"/>
    </source>
</evidence>
<dbReference type="Gene3D" id="3.20.20.70">
    <property type="entry name" value="Aldolase class I"/>
    <property type="match status" value="1"/>
</dbReference>
<evidence type="ECO:0000313" key="4">
    <source>
        <dbReference type="Proteomes" id="UP000276991"/>
    </source>
</evidence>
<dbReference type="AlphaFoldDB" id="A0A498SGQ2"/>
<dbReference type="GO" id="GO:0006537">
    <property type="term" value="P:glutamate biosynthetic process"/>
    <property type="evidence" value="ECO:0007669"/>
    <property type="project" value="InterPro"/>
</dbReference>
<evidence type="ECO:0000313" key="3">
    <source>
        <dbReference type="EMBL" id="VBB30988.1"/>
    </source>
</evidence>
<dbReference type="PANTHER" id="PTHR43100:SF1">
    <property type="entry name" value="GLUTAMATE SYNTHASE [NADPH] SMALL CHAIN"/>
    <property type="match status" value="1"/>
</dbReference>
<reference evidence="3 4" key="1">
    <citation type="submission" date="2018-08" db="EMBL/GenBank/DDBJ databases">
        <authorList>
            <person name="Laetsch R D."/>
            <person name="Stevens L."/>
            <person name="Kumar S."/>
            <person name="Blaxter L. M."/>
        </authorList>
    </citation>
    <scope>NUCLEOTIDE SEQUENCE [LARGE SCALE GENOMIC DNA]</scope>
</reference>